<organism evidence="2 3">
    <name type="scientific">Cellulomonas persica</name>
    <dbReference type="NCBI Taxonomy" id="76861"/>
    <lineage>
        <taxon>Bacteria</taxon>
        <taxon>Bacillati</taxon>
        <taxon>Actinomycetota</taxon>
        <taxon>Actinomycetes</taxon>
        <taxon>Micrococcales</taxon>
        <taxon>Cellulomonadaceae</taxon>
        <taxon>Cellulomonas</taxon>
    </lineage>
</organism>
<evidence type="ECO:0008006" key="4">
    <source>
        <dbReference type="Google" id="ProtNLM"/>
    </source>
</evidence>
<dbReference type="Proteomes" id="UP000321386">
    <property type="component" value="Unassembled WGS sequence"/>
</dbReference>
<dbReference type="RefSeq" id="WP_146805558.1">
    <property type="nucleotide sequence ID" value="NZ_BJUA01000004.1"/>
</dbReference>
<evidence type="ECO:0000313" key="2">
    <source>
        <dbReference type="EMBL" id="GEK17275.1"/>
    </source>
</evidence>
<dbReference type="EMBL" id="BJUA01000004">
    <property type="protein sequence ID" value="GEK17275.1"/>
    <property type="molecule type" value="Genomic_DNA"/>
</dbReference>
<accession>A0A510UWW0</accession>
<proteinExistence type="predicted"/>
<feature type="region of interest" description="Disordered" evidence="1">
    <location>
        <begin position="376"/>
        <end position="421"/>
    </location>
</feature>
<protein>
    <recommendedName>
        <fullName evidence="4">Tetratricopeptide repeat protein</fullName>
    </recommendedName>
</protein>
<sequence>MSRTVDDANREIVRVRDMPYGAARTQAAEQQVRLVEAEGPDGARAFALLVLVESLVWNGEVERAYLPFTKVVRWYDERPEHFDASDVHGMFWSFKWMVGHLSDFPNVPAAQIEATLEDMERRYAVAGLGRDAVARERFSWARSRGTADVDALYDEWVRTPRDEYSQCEACDPGDRASYLIGRGDVDAGIRLIEQTLDAGVTCATEPADMLATLALAHLEAGRAEDAVSAHRRAVAALAQSESDMAGARGERFELLARGGQPVRALRALAADSHLLVAADTPADRFAFLRHVVAGTAALQVSHADEPVAFAGVPATDVATLHAWALAQADELARAFDARNGTDRFALLLAAARATRPADVVLDLDVIPAGFVAQPAAASHGSAGTPLPDGPVTQGAGPSHAGSGPAGAGAAEPHEPPAARAERLAREGDLVGAARAWLAAAAVAESEGRLGDAGLATAEAARCAQELGDDDGAAAVYPRAVARMRAGGVPPQDVVPVVVAWSPVAVTTGTADAALAAVDGLLHELADDPSTTPGAPAPDPSAAAAGAALTERVASIRRRACADLDDTAARVLASLGPEHADVAAARATRAAEAYAAGGAVADAAHAFWLAGRLHDSQGRVDDAVWNLESAVEGFGVVRQRGPRGEAASALVAVLRAAGRDERAEELLRLLSR</sequence>
<evidence type="ECO:0000256" key="1">
    <source>
        <dbReference type="SAM" id="MobiDB-lite"/>
    </source>
</evidence>
<dbReference type="AlphaFoldDB" id="A0A510UWW0"/>
<feature type="compositionally biased region" description="Low complexity" evidence="1">
    <location>
        <begin position="394"/>
        <end position="410"/>
    </location>
</feature>
<feature type="compositionally biased region" description="Basic and acidic residues" evidence="1">
    <location>
        <begin position="411"/>
        <end position="421"/>
    </location>
</feature>
<comment type="caution">
    <text evidence="2">The sequence shown here is derived from an EMBL/GenBank/DDBJ whole genome shotgun (WGS) entry which is preliminary data.</text>
</comment>
<gene>
    <name evidence="2" type="ORF">CPE01_10080</name>
</gene>
<evidence type="ECO:0000313" key="3">
    <source>
        <dbReference type="Proteomes" id="UP000321386"/>
    </source>
</evidence>
<dbReference type="OrthoDB" id="56388at2"/>
<name>A0A510UWW0_9CELL</name>
<reference evidence="2 3" key="1">
    <citation type="submission" date="2019-07" db="EMBL/GenBank/DDBJ databases">
        <title>Whole genome shotgun sequence of Cellulomonas persica NBRC 101101.</title>
        <authorList>
            <person name="Hosoyama A."/>
            <person name="Uohara A."/>
            <person name="Ohji S."/>
            <person name="Ichikawa N."/>
        </authorList>
    </citation>
    <scope>NUCLEOTIDE SEQUENCE [LARGE SCALE GENOMIC DNA]</scope>
    <source>
        <strain evidence="2 3">NBRC 101101</strain>
    </source>
</reference>
<keyword evidence="3" id="KW-1185">Reference proteome</keyword>